<evidence type="ECO:0000256" key="1">
    <source>
        <dbReference type="SAM" id="MobiDB-lite"/>
    </source>
</evidence>
<feature type="compositionally biased region" description="Basic and acidic residues" evidence="1">
    <location>
        <begin position="316"/>
        <end position="331"/>
    </location>
</feature>
<feature type="region of interest" description="Disordered" evidence="1">
    <location>
        <begin position="288"/>
        <end position="331"/>
    </location>
</feature>
<dbReference type="EMBL" id="MN739095">
    <property type="protein sequence ID" value="QHS88337.1"/>
    <property type="molecule type" value="Genomic_DNA"/>
</dbReference>
<sequence>MIPPNFYKVIKDFIQDIVTTFPELPLTPDLRAIRESEIEPRSDALNQSYTVVYEHVLHEFPLRFFDILYEKTELFQESRTLLPGIDFKVLWNDNITEKTKSVIWKYLKLILLMILGGEGEHSKLFENINMDDMKEKLNETMNDIHSFFDKDSIPDPEEMKDHLNGLMSGKIGSLAKEIAEESIGNLDDPKTADDAFKNMFSNPTQMVGLMHNIGDKIDKKIKSGDLKESELMEEAMDMLGKMKDMPGMKHFEQMFNKFGGKMDFNAMASQLNSKMGQSKMKERLQAKLKKKQAEAVPVVNPEIKKKIKKKKKNKNNIHDPVLDKRPNDTSE</sequence>
<dbReference type="AlphaFoldDB" id="A0A6C0B7Y0"/>
<organism evidence="2">
    <name type="scientific">viral metagenome</name>
    <dbReference type="NCBI Taxonomy" id="1070528"/>
    <lineage>
        <taxon>unclassified sequences</taxon>
        <taxon>metagenomes</taxon>
        <taxon>organismal metagenomes</taxon>
    </lineage>
</organism>
<accession>A0A6C0B7Y0</accession>
<feature type="compositionally biased region" description="Basic residues" evidence="1">
    <location>
        <begin position="305"/>
        <end position="315"/>
    </location>
</feature>
<name>A0A6C0B7Y0_9ZZZZ</name>
<reference evidence="2" key="1">
    <citation type="journal article" date="2020" name="Nature">
        <title>Giant virus diversity and host interactions through global metagenomics.</title>
        <authorList>
            <person name="Schulz F."/>
            <person name="Roux S."/>
            <person name="Paez-Espino D."/>
            <person name="Jungbluth S."/>
            <person name="Walsh D.A."/>
            <person name="Denef V.J."/>
            <person name="McMahon K.D."/>
            <person name="Konstantinidis K.T."/>
            <person name="Eloe-Fadrosh E.A."/>
            <person name="Kyrpides N.C."/>
            <person name="Woyke T."/>
        </authorList>
    </citation>
    <scope>NUCLEOTIDE SEQUENCE</scope>
    <source>
        <strain evidence="2">GVMAG-M-3300010158-55</strain>
    </source>
</reference>
<proteinExistence type="predicted"/>
<evidence type="ECO:0000313" key="2">
    <source>
        <dbReference type="EMBL" id="QHS88337.1"/>
    </source>
</evidence>
<protein>
    <submittedName>
        <fullName evidence="2">Uncharacterized protein</fullName>
    </submittedName>
</protein>